<keyword evidence="2" id="KW-0813">Transport</keyword>
<dbReference type="HOGENOM" id="CLU_617134_0_0_1"/>
<dbReference type="CDD" id="cd15851">
    <property type="entry name" value="SNARE_Syntaxin6"/>
    <property type="match status" value="1"/>
</dbReference>
<evidence type="ECO:0000256" key="5">
    <source>
        <dbReference type="ARBA" id="ARBA00022989"/>
    </source>
</evidence>
<dbReference type="EMBL" id="JH816623">
    <property type="protein sequence ID" value="EKC34340.1"/>
    <property type="molecule type" value="Genomic_DNA"/>
</dbReference>
<sequence>MSIEDPFFVVKEEVQKAIQTSQNLHDRWSELVSNPKSVSKEELEWTTSELRNSLRSIEWDLEDLEETRMKDDLASPQAKGKDDGDVRQALLHGQNKQYDKYTRLDQEMERSNQRYLDDTGQQQQMIIRSQDDQLDMIGSSVGVLKNMSHQIGNELEEQNLILDEFGHEMENTESRMDTTMKKMAKVMHMSNDKRQWCAIVLATGPVNWTTSSSHCVAKYDSRLIPRSYIDDRNLTGDIIKELGVGVSAWIDGKTQHIGCFQETCLTIKMLHQKENRKLPYVCDIVTHCWFYNVLEFKVNDQDTSVRNEEELSTLDGSLTINGHWGELQQSAGNDTDYLPTDRSNERNLLEIQEYISFGVAGFSLVLVLVTMCISILLWKRVSSKLNALTKYVYEVRKPRKKTRGNRSVAYERLPVFSPELSTRVKVPSMPDENPYSRINQNNAV</sequence>
<dbReference type="Gene3D" id="1.20.5.110">
    <property type="match status" value="1"/>
</dbReference>
<dbReference type="SUPFAM" id="SSF47661">
    <property type="entry name" value="t-snare proteins"/>
    <property type="match status" value="1"/>
</dbReference>
<keyword evidence="3" id="KW-0812">Transmembrane</keyword>
<dbReference type="PANTHER" id="PTHR12791">
    <property type="entry name" value="GOLGI SNARE BET1-RELATED"/>
    <property type="match status" value="1"/>
</dbReference>
<dbReference type="AlphaFoldDB" id="K1QZP6"/>
<dbReference type="Gene3D" id="1.20.58.90">
    <property type="match status" value="1"/>
</dbReference>
<evidence type="ECO:0000256" key="9">
    <source>
        <dbReference type="ARBA" id="ARBA00037801"/>
    </source>
</evidence>
<organism evidence="10">
    <name type="scientific">Magallana gigas</name>
    <name type="common">Pacific oyster</name>
    <name type="synonym">Crassostrea gigas</name>
    <dbReference type="NCBI Taxonomy" id="29159"/>
    <lineage>
        <taxon>Eukaryota</taxon>
        <taxon>Metazoa</taxon>
        <taxon>Spiralia</taxon>
        <taxon>Lophotrochozoa</taxon>
        <taxon>Mollusca</taxon>
        <taxon>Bivalvia</taxon>
        <taxon>Autobranchia</taxon>
        <taxon>Pteriomorphia</taxon>
        <taxon>Ostreida</taxon>
        <taxon>Ostreoidea</taxon>
        <taxon>Ostreidae</taxon>
        <taxon>Magallana</taxon>
    </lineage>
</organism>
<dbReference type="CDD" id="cd21443">
    <property type="entry name" value="SNARE_NTD_STX6_STX10"/>
    <property type="match status" value="1"/>
</dbReference>
<dbReference type="Pfam" id="PF09177">
    <property type="entry name" value="STX6_10_61_N"/>
    <property type="match status" value="1"/>
</dbReference>
<evidence type="ECO:0000256" key="4">
    <source>
        <dbReference type="ARBA" id="ARBA00022927"/>
    </source>
</evidence>
<protein>
    <submittedName>
        <fullName evidence="10">Syntaxin-6</fullName>
    </submittedName>
</protein>
<dbReference type="InterPro" id="IPR010989">
    <property type="entry name" value="SNARE"/>
</dbReference>
<dbReference type="SUPFAM" id="SSF58038">
    <property type="entry name" value="SNARE fusion complex"/>
    <property type="match status" value="1"/>
</dbReference>
<keyword evidence="5" id="KW-1133">Transmembrane helix</keyword>
<keyword evidence="4" id="KW-0653">Protein transport</keyword>
<dbReference type="InterPro" id="IPR000727">
    <property type="entry name" value="T_SNARE_dom"/>
</dbReference>
<evidence type="ECO:0000256" key="2">
    <source>
        <dbReference type="ARBA" id="ARBA00022448"/>
    </source>
</evidence>
<dbReference type="Pfam" id="PF05739">
    <property type="entry name" value="SNARE"/>
    <property type="match status" value="1"/>
</dbReference>
<dbReference type="GO" id="GO:0015031">
    <property type="term" value="P:protein transport"/>
    <property type="evidence" value="ECO:0007669"/>
    <property type="project" value="UniProtKB-KW"/>
</dbReference>
<gene>
    <name evidence="10" type="ORF">CGI_10018191</name>
</gene>
<evidence type="ECO:0000256" key="7">
    <source>
        <dbReference type="ARBA" id="ARBA00023054"/>
    </source>
</evidence>
<reference evidence="10" key="1">
    <citation type="journal article" date="2012" name="Nature">
        <title>The oyster genome reveals stress adaptation and complexity of shell formation.</title>
        <authorList>
            <person name="Zhang G."/>
            <person name="Fang X."/>
            <person name="Guo X."/>
            <person name="Li L."/>
            <person name="Luo R."/>
            <person name="Xu F."/>
            <person name="Yang P."/>
            <person name="Zhang L."/>
            <person name="Wang X."/>
            <person name="Qi H."/>
            <person name="Xiong Z."/>
            <person name="Que H."/>
            <person name="Xie Y."/>
            <person name="Holland P.W."/>
            <person name="Paps J."/>
            <person name="Zhu Y."/>
            <person name="Wu F."/>
            <person name="Chen Y."/>
            <person name="Wang J."/>
            <person name="Peng C."/>
            <person name="Meng J."/>
            <person name="Yang L."/>
            <person name="Liu J."/>
            <person name="Wen B."/>
            <person name="Zhang N."/>
            <person name="Huang Z."/>
            <person name="Zhu Q."/>
            <person name="Feng Y."/>
            <person name="Mount A."/>
            <person name="Hedgecock D."/>
            <person name="Xu Z."/>
            <person name="Liu Y."/>
            <person name="Domazet-Loso T."/>
            <person name="Du Y."/>
            <person name="Sun X."/>
            <person name="Zhang S."/>
            <person name="Liu B."/>
            <person name="Cheng P."/>
            <person name="Jiang X."/>
            <person name="Li J."/>
            <person name="Fan D."/>
            <person name="Wang W."/>
            <person name="Fu W."/>
            <person name="Wang T."/>
            <person name="Wang B."/>
            <person name="Zhang J."/>
            <person name="Peng Z."/>
            <person name="Li Y."/>
            <person name="Li N."/>
            <person name="Wang J."/>
            <person name="Chen M."/>
            <person name="He Y."/>
            <person name="Tan F."/>
            <person name="Song X."/>
            <person name="Zheng Q."/>
            <person name="Huang R."/>
            <person name="Yang H."/>
            <person name="Du X."/>
            <person name="Chen L."/>
            <person name="Yang M."/>
            <person name="Gaffney P.M."/>
            <person name="Wang S."/>
            <person name="Luo L."/>
            <person name="She Z."/>
            <person name="Ming Y."/>
            <person name="Huang W."/>
            <person name="Zhang S."/>
            <person name="Huang B."/>
            <person name="Zhang Y."/>
            <person name="Qu T."/>
            <person name="Ni P."/>
            <person name="Miao G."/>
            <person name="Wang J."/>
            <person name="Wang Q."/>
            <person name="Steinberg C.E."/>
            <person name="Wang H."/>
            <person name="Li N."/>
            <person name="Qian L."/>
            <person name="Zhang G."/>
            <person name="Li Y."/>
            <person name="Yang H."/>
            <person name="Liu X."/>
            <person name="Wang J."/>
            <person name="Yin Y."/>
            <person name="Wang J."/>
        </authorList>
    </citation>
    <scope>NUCLEOTIDE SEQUENCE [LARGE SCALE GENOMIC DNA]</scope>
    <source>
        <strain evidence="10">05x7-T-G4-1.051#20</strain>
    </source>
</reference>
<dbReference type="SMART" id="SM00397">
    <property type="entry name" value="t_SNARE"/>
    <property type="match status" value="1"/>
</dbReference>
<dbReference type="PROSITE" id="PS50192">
    <property type="entry name" value="T_SNARE"/>
    <property type="match status" value="1"/>
</dbReference>
<dbReference type="FunFam" id="1.20.5.110:FF:000006">
    <property type="entry name" value="Syntaxin 6"/>
    <property type="match status" value="1"/>
</dbReference>
<keyword evidence="8" id="KW-0472">Membrane</keyword>
<evidence type="ECO:0000256" key="8">
    <source>
        <dbReference type="ARBA" id="ARBA00023136"/>
    </source>
</evidence>
<evidence type="ECO:0000256" key="3">
    <source>
        <dbReference type="ARBA" id="ARBA00022692"/>
    </source>
</evidence>
<proteinExistence type="inferred from homology"/>
<comment type="subcellular location">
    <subcellularLocation>
        <location evidence="9">Golgi apparatus</location>
        <location evidence="9">trans-Golgi network membrane</location>
        <topology evidence="9">Single-pass type IV membrane protein</topology>
    </subcellularLocation>
</comment>
<comment type="similarity">
    <text evidence="1">Belongs to the syntaxin family.</text>
</comment>
<dbReference type="InterPro" id="IPR015260">
    <property type="entry name" value="Syntaxin-6/10/61_N"/>
</dbReference>
<accession>K1QZP6</accession>
<dbReference type="GO" id="GO:0005794">
    <property type="term" value="C:Golgi apparatus"/>
    <property type="evidence" value="ECO:0007669"/>
    <property type="project" value="UniProtKB-SubCell"/>
</dbReference>
<keyword evidence="6" id="KW-0333">Golgi apparatus</keyword>
<evidence type="ECO:0000313" key="10">
    <source>
        <dbReference type="EMBL" id="EKC34340.1"/>
    </source>
</evidence>
<evidence type="ECO:0000256" key="6">
    <source>
        <dbReference type="ARBA" id="ARBA00023034"/>
    </source>
</evidence>
<evidence type="ECO:0000256" key="1">
    <source>
        <dbReference type="ARBA" id="ARBA00009063"/>
    </source>
</evidence>
<dbReference type="GO" id="GO:0048193">
    <property type="term" value="P:Golgi vesicle transport"/>
    <property type="evidence" value="ECO:0007669"/>
    <property type="project" value="InterPro"/>
</dbReference>
<dbReference type="InParanoid" id="K1QZP6"/>
<dbReference type="GO" id="GO:0016020">
    <property type="term" value="C:membrane"/>
    <property type="evidence" value="ECO:0007669"/>
    <property type="project" value="InterPro"/>
</dbReference>
<dbReference type="FunFam" id="1.20.58.90:FF:000004">
    <property type="entry name" value="Syntaxin 10"/>
    <property type="match status" value="1"/>
</dbReference>
<keyword evidence="7" id="KW-0175">Coiled coil</keyword>
<name>K1QZP6_MAGGI</name>